<dbReference type="EMBL" id="JAPDPJ010000007">
    <property type="protein sequence ID" value="MCW3785862.1"/>
    <property type="molecule type" value="Genomic_DNA"/>
</dbReference>
<dbReference type="Pfam" id="PF01833">
    <property type="entry name" value="TIG"/>
    <property type="match status" value="1"/>
</dbReference>
<evidence type="ECO:0000313" key="3">
    <source>
        <dbReference type="Proteomes" id="UP001209229"/>
    </source>
</evidence>
<comment type="caution">
    <text evidence="2">The sequence shown here is derived from an EMBL/GenBank/DDBJ whole genome shotgun (WGS) entry which is preliminary data.</text>
</comment>
<accession>A0AAE3M2Y5</accession>
<organism evidence="2 3">
    <name type="scientific">Plebeiibacterium sediminum</name>
    <dbReference type="NCBI Taxonomy" id="2992112"/>
    <lineage>
        <taxon>Bacteria</taxon>
        <taxon>Pseudomonadati</taxon>
        <taxon>Bacteroidota</taxon>
        <taxon>Bacteroidia</taxon>
        <taxon>Marinilabiliales</taxon>
        <taxon>Marinilabiliaceae</taxon>
        <taxon>Plebeiibacterium</taxon>
    </lineage>
</organism>
<feature type="domain" description="IPT/TIG" evidence="1">
    <location>
        <begin position="212"/>
        <end position="280"/>
    </location>
</feature>
<dbReference type="PROSITE" id="PS51257">
    <property type="entry name" value="PROKAR_LIPOPROTEIN"/>
    <property type="match status" value="1"/>
</dbReference>
<evidence type="ECO:0000259" key="1">
    <source>
        <dbReference type="Pfam" id="PF01833"/>
    </source>
</evidence>
<dbReference type="InterPro" id="IPR013783">
    <property type="entry name" value="Ig-like_fold"/>
</dbReference>
<dbReference type="Proteomes" id="UP001209229">
    <property type="component" value="Unassembled WGS sequence"/>
</dbReference>
<dbReference type="RefSeq" id="WP_301189433.1">
    <property type="nucleotide sequence ID" value="NZ_JAPDPJ010000007.1"/>
</dbReference>
<dbReference type="InterPro" id="IPR014756">
    <property type="entry name" value="Ig_E-set"/>
</dbReference>
<dbReference type="SUPFAM" id="SSF81296">
    <property type="entry name" value="E set domains"/>
    <property type="match status" value="1"/>
</dbReference>
<gene>
    <name evidence="2" type="ORF">OM075_05255</name>
</gene>
<dbReference type="AlphaFoldDB" id="A0AAE3M2Y5"/>
<sequence length="764" mass="80375">MKHSKYINKIESAILVFFIGLLGLTLTLTSCEDDDDGVSSKTELLSYGPMLIQRGAELRFIGNNLDDVTSIVIPDGIELTSADFTEHTATSIKLIVPQDASEGYLELNYSEGTLTTLTPIGFSEPISMDAFAASSVKPGTELTLTGDYLNRVAEFIFTDRVVVDSIDFVSKSRKEIKLIVPAEAQTGKIALSNGAEDPIIIYSEEELNIVTPVVSEVAPTPVKPGTELTITGTDLDLVTSLTLGGDVEVTEFESQSATSLVMTVPTNATSGAVISVLPSGIEIEVGNITLIEPTAAIDEIQDSYGVGETVVIAGTDLDLVTTATFTGAEAVPVTVIDGKLNLEVTEAAQTGTITLTTDNGTAISVEGFVTTKPVATFPSDATPLDELAIVSTLGSRVTSVMFGDLEAEATATGDGFSVVVPLEAETGSISIVMDNGEIVAAGNITINAFTFCAVSEFASEATTMGDLLECSVVNGGSLTNVLLNDVETPYLLVGTVLYVGVGNDVGDNKITLVSGTTNVDYTIKVEASGIVETVLYNTPVELANWSSNYELNIDFSGAPADAYVRIRYTKPKDAPQMKVFHGHWVNVYDGSIDGNPDNAAILASSDYIDLPVSLFPFSDWGYSIILQGDGMVISSISWVKDFSPPTPIWEGSAKVSGWSDSFTALTWGGYDFSGLTVGQTLYIYYTADAEATMRIGNGNWAAIPSTVPIAKESGDETEDGNIIIPAGTSSISFVLTADDIAAIQNGGGLGAYGGDFVVTKVAIK</sequence>
<dbReference type="CDD" id="cd00603">
    <property type="entry name" value="IPT_PCSR"/>
    <property type="match status" value="1"/>
</dbReference>
<name>A0AAE3M2Y5_9BACT</name>
<dbReference type="Gene3D" id="2.60.40.10">
    <property type="entry name" value="Immunoglobulins"/>
    <property type="match status" value="4"/>
</dbReference>
<evidence type="ECO:0000313" key="2">
    <source>
        <dbReference type="EMBL" id="MCW3785862.1"/>
    </source>
</evidence>
<protein>
    <submittedName>
        <fullName evidence="2">IPT/TIG domain-containing protein</fullName>
    </submittedName>
</protein>
<keyword evidence="3" id="KW-1185">Reference proteome</keyword>
<proteinExistence type="predicted"/>
<reference evidence="2" key="1">
    <citation type="submission" date="2022-10" db="EMBL/GenBank/DDBJ databases">
        <authorList>
            <person name="Yu W.X."/>
        </authorList>
    </citation>
    <scope>NUCLEOTIDE SEQUENCE</scope>
    <source>
        <strain evidence="2">AAT</strain>
    </source>
</reference>
<dbReference type="InterPro" id="IPR002909">
    <property type="entry name" value="IPT_dom"/>
</dbReference>